<dbReference type="InterPro" id="IPR003593">
    <property type="entry name" value="AAA+_ATPase"/>
</dbReference>
<comment type="caution">
    <text evidence="18">The sequence shown here is derived from an EMBL/GenBank/DDBJ whole genome shotgun (WGS) entry which is preliminary data.</text>
</comment>
<dbReference type="GO" id="GO:0005737">
    <property type="term" value="C:cytoplasm"/>
    <property type="evidence" value="ECO:0007669"/>
    <property type="project" value="UniProtKB-SubCell"/>
</dbReference>
<dbReference type="GO" id="GO:0005524">
    <property type="term" value="F:ATP binding"/>
    <property type="evidence" value="ECO:0007669"/>
    <property type="project" value="UniProtKB-KW"/>
</dbReference>
<dbReference type="PROSITE" id="PS00211">
    <property type="entry name" value="ABC_TRANSPORTER_1"/>
    <property type="match status" value="1"/>
</dbReference>
<evidence type="ECO:0000256" key="10">
    <source>
        <dbReference type="ARBA" id="ARBA00022840"/>
    </source>
</evidence>
<keyword evidence="7" id="KW-0228">DNA excision</keyword>
<evidence type="ECO:0000256" key="2">
    <source>
        <dbReference type="ARBA" id="ARBA00022490"/>
    </source>
</evidence>
<dbReference type="Gene3D" id="3.40.50.300">
    <property type="entry name" value="P-loop containing nucleotide triphosphate hydrolases"/>
    <property type="match status" value="2"/>
</dbReference>
<dbReference type="InterPro" id="IPR017871">
    <property type="entry name" value="ABC_transporter-like_CS"/>
</dbReference>
<dbReference type="EMBL" id="AZFS01000060">
    <property type="protein sequence ID" value="KRL94115.1"/>
    <property type="molecule type" value="Genomic_DNA"/>
</dbReference>
<keyword evidence="4" id="KW-0677">Repeat</keyword>
<protein>
    <recommendedName>
        <fullName evidence="15">UvrABC system protein A</fullName>
    </recommendedName>
    <alternativeName>
        <fullName evidence="16">Excinuclease ABC subunit A</fullName>
    </alternativeName>
</protein>
<feature type="domain" description="ABC transporter" evidence="17">
    <location>
        <begin position="484"/>
        <end position="774"/>
    </location>
</feature>
<dbReference type="PANTHER" id="PTHR43152">
    <property type="entry name" value="UVRABC SYSTEM PROTEIN A"/>
    <property type="match status" value="1"/>
</dbReference>
<dbReference type="InterPro" id="IPR041552">
    <property type="entry name" value="UvrA_DNA-bd"/>
</dbReference>
<evidence type="ECO:0000313" key="19">
    <source>
        <dbReference type="Proteomes" id="UP000051580"/>
    </source>
</evidence>
<evidence type="ECO:0000256" key="8">
    <source>
        <dbReference type="ARBA" id="ARBA00022771"/>
    </source>
</evidence>
<keyword evidence="19" id="KW-1185">Reference proteome</keyword>
<evidence type="ECO:0000256" key="6">
    <source>
        <dbReference type="ARBA" id="ARBA00022763"/>
    </source>
</evidence>
<dbReference type="STRING" id="1423753.FD28_GL000664"/>
<dbReference type="Pfam" id="PF00005">
    <property type="entry name" value="ABC_tran"/>
    <property type="match status" value="1"/>
</dbReference>
<dbReference type="GO" id="GO:0016887">
    <property type="term" value="F:ATP hydrolysis activity"/>
    <property type="evidence" value="ECO:0007669"/>
    <property type="project" value="InterPro"/>
</dbReference>
<evidence type="ECO:0000256" key="9">
    <source>
        <dbReference type="ARBA" id="ARBA00022833"/>
    </source>
</evidence>
<keyword evidence="5" id="KW-0547">Nucleotide-binding</keyword>
<dbReference type="Gene3D" id="1.10.8.280">
    <property type="entry name" value="ABC transporter ATPase domain-like"/>
    <property type="match status" value="1"/>
</dbReference>
<keyword evidence="10" id="KW-0067">ATP-binding</keyword>
<keyword evidence="12" id="KW-0238">DNA-binding</keyword>
<evidence type="ECO:0000256" key="5">
    <source>
        <dbReference type="ARBA" id="ARBA00022741"/>
    </source>
</evidence>
<sequence length="779" mass="84995">MVIHKSSFFVAIGGYGNLKGAVLLTPSRGGSAMSDPNFIEIVNDRENNLQNISLKIPKNQLTVFTGVSGSGKSSIVFDTIAQEAGRQLNSTYDSFTRNFLPDYRRPDVDEVRNLSTAIVIDQKPLGGNARSTLGTVSDISPLLRILFSRFGEPHYGDASNAFSFNDPAGMCLTCEGIGKTYVVKREAILDPRKSLNAGAILLPGYGTQTFLYQTLKATGWFDLDQPVAEFSAEQLNQLLNGEMAVRVNYKESVFNVKFEGLERLFYRQNLKVGKGISDGARKKIEKFATMSPCPVCHGQRFNPQVLAAKIKGYNIYDLTALQLTDLQGVLAQFDDPRMANLISSIQERVSGLVDVGLDYLSLTRETTTLSGGESQRVKTVKYLANSLTNLLYILDEPSTGLHPRDVHRLNELLIKLRSKGNTVLVVEHDPDVIKVADYVVDVGPHAGIHGGQIMFTGTYPALLRSQTLTAQYLNRHLPIKEDPRQPTSFITSQPSHRHNLKDAVLEIPQGLFTVVTGVAGSGKSTLVEQVFAQEHPEAIRIDQQALHANSRSNPATYMGALNDIRKLLAAENGVSESLFSANSKGACPKCGGKGVIELNLSFMENATVTCPLCHGGRFDPQVLTYQFKDRNIEEIMAMTVEEATTFFAQTKVAAKLKNMLAVGLEYLALGQPLSTLSGGESQRLKIAKELNQQGNLYILDEPTTGLHPSDITIIIKIINDLVGKGNTVIVIEHNLDVIRRADWLIDIGPDGGANGGEVLYAGPVAGVRQAARSVTGQYL</sequence>
<dbReference type="InterPro" id="IPR003439">
    <property type="entry name" value="ABC_transporter-like_ATP-bd"/>
</dbReference>
<keyword evidence="3" id="KW-0479">Metal-binding</keyword>
<evidence type="ECO:0000256" key="7">
    <source>
        <dbReference type="ARBA" id="ARBA00022769"/>
    </source>
</evidence>
<dbReference type="PANTHER" id="PTHR43152:SF3">
    <property type="entry name" value="UVRABC SYSTEM PROTEIN A"/>
    <property type="match status" value="1"/>
</dbReference>
<dbReference type="SMART" id="SM00382">
    <property type="entry name" value="AAA"/>
    <property type="match status" value="2"/>
</dbReference>
<dbReference type="GO" id="GO:0004518">
    <property type="term" value="F:nuclease activity"/>
    <property type="evidence" value="ECO:0007669"/>
    <property type="project" value="UniProtKB-KW"/>
</dbReference>
<dbReference type="GO" id="GO:0006281">
    <property type="term" value="P:DNA repair"/>
    <property type="evidence" value="ECO:0007669"/>
    <property type="project" value="UniProtKB-KW"/>
</dbReference>
<evidence type="ECO:0000256" key="14">
    <source>
        <dbReference type="ARBA" id="ARBA00038000"/>
    </source>
</evidence>
<reference evidence="18 19" key="1">
    <citation type="journal article" date="2015" name="Genome Announc.">
        <title>Expanding the biotechnology potential of lactobacilli through comparative genomics of 213 strains and associated genera.</title>
        <authorList>
            <person name="Sun Z."/>
            <person name="Harris H.M."/>
            <person name="McCann A."/>
            <person name="Guo C."/>
            <person name="Argimon S."/>
            <person name="Zhang W."/>
            <person name="Yang X."/>
            <person name="Jeffery I.B."/>
            <person name="Cooney J.C."/>
            <person name="Kagawa T.F."/>
            <person name="Liu W."/>
            <person name="Song Y."/>
            <person name="Salvetti E."/>
            <person name="Wrobel A."/>
            <person name="Rasinkangas P."/>
            <person name="Parkhill J."/>
            <person name="Rea M.C."/>
            <person name="O'Sullivan O."/>
            <person name="Ritari J."/>
            <person name="Douillard F.P."/>
            <person name="Paul Ross R."/>
            <person name="Yang R."/>
            <person name="Briner A.E."/>
            <person name="Felis G.E."/>
            <person name="de Vos W.M."/>
            <person name="Barrangou R."/>
            <person name="Klaenhammer T.R."/>
            <person name="Caufield P.W."/>
            <person name="Cui Y."/>
            <person name="Zhang H."/>
            <person name="O'Toole P.W."/>
        </authorList>
    </citation>
    <scope>NUCLEOTIDE SEQUENCE [LARGE SCALE GENOMIC DNA]</scope>
    <source>
        <strain evidence="18 19">DSM 16381</strain>
    </source>
</reference>
<accession>A0A0R1URP7</accession>
<name>A0A0R1URP7_9LACO</name>
<dbReference type="Proteomes" id="UP000051580">
    <property type="component" value="Unassembled WGS sequence"/>
</dbReference>
<evidence type="ECO:0000256" key="15">
    <source>
        <dbReference type="ARBA" id="ARBA00039316"/>
    </source>
</evidence>
<dbReference type="PROSITE" id="PS50893">
    <property type="entry name" value="ABC_TRANSPORTER_2"/>
    <property type="match status" value="2"/>
</dbReference>
<dbReference type="GO" id="GO:0008270">
    <property type="term" value="F:zinc ion binding"/>
    <property type="evidence" value="ECO:0007669"/>
    <property type="project" value="UniProtKB-KW"/>
</dbReference>
<dbReference type="PATRIC" id="fig|1423753.3.peg.695"/>
<evidence type="ECO:0000256" key="12">
    <source>
        <dbReference type="ARBA" id="ARBA00023125"/>
    </source>
</evidence>
<dbReference type="InterPro" id="IPR027417">
    <property type="entry name" value="P-loop_NTPase"/>
</dbReference>
<dbReference type="Pfam" id="PF17755">
    <property type="entry name" value="UvrA_DNA-bind"/>
    <property type="match status" value="1"/>
</dbReference>
<gene>
    <name evidence="18" type="ORF">FD28_GL000664</name>
</gene>
<dbReference type="AlphaFoldDB" id="A0A0R1URP7"/>
<keyword evidence="11" id="KW-0267">Excision nuclease</keyword>
<evidence type="ECO:0000256" key="16">
    <source>
        <dbReference type="ARBA" id="ARBA00042156"/>
    </source>
</evidence>
<evidence type="ECO:0000259" key="17">
    <source>
        <dbReference type="PROSITE" id="PS50893"/>
    </source>
</evidence>
<dbReference type="GO" id="GO:0003677">
    <property type="term" value="F:DNA binding"/>
    <property type="evidence" value="ECO:0007669"/>
    <property type="project" value="UniProtKB-KW"/>
</dbReference>
<evidence type="ECO:0000256" key="11">
    <source>
        <dbReference type="ARBA" id="ARBA00022881"/>
    </source>
</evidence>
<evidence type="ECO:0000256" key="13">
    <source>
        <dbReference type="ARBA" id="ARBA00023204"/>
    </source>
</evidence>
<evidence type="ECO:0000313" key="18">
    <source>
        <dbReference type="EMBL" id="KRL94115.1"/>
    </source>
</evidence>
<keyword evidence="8" id="KW-0863">Zinc-finger</keyword>
<dbReference type="SUPFAM" id="SSF52540">
    <property type="entry name" value="P-loop containing nucleoside triphosphate hydrolases"/>
    <property type="match status" value="2"/>
</dbReference>
<keyword evidence="6" id="KW-0227">DNA damage</keyword>
<comment type="subcellular location">
    <subcellularLocation>
        <location evidence="1">Cytoplasm</location>
    </subcellularLocation>
</comment>
<proteinExistence type="inferred from homology"/>
<dbReference type="Gene3D" id="1.20.1580.10">
    <property type="entry name" value="ABC transporter ATPase like domain"/>
    <property type="match status" value="2"/>
</dbReference>
<evidence type="ECO:0000256" key="4">
    <source>
        <dbReference type="ARBA" id="ARBA00022737"/>
    </source>
</evidence>
<keyword evidence="2" id="KW-0963">Cytoplasm</keyword>
<keyword evidence="9" id="KW-0862">Zinc</keyword>
<evidence type="ECO:0000256" key="3">
    <source>
        <dbReference type="ARBA" id="ARBA00022723"/>
    </source>
</evidence>
<evidence type="ECO:0000256" key="1">
    <source>
        <dbReference type="ARBA" id="ARBA00004496"/>
    </source>
</evidence>
<comment type="similarity">
    <text evidence="14">Belongs to the ABC transporter superfamily. UvrA family.</text>
</comment>
<organism evidence="18 19">
    <name type="scientific">Levilactobacillus hammesii DSM 16381</name>
    <dbReference type="NCBI Taxonomy" id="1423753"/>
    <lineage>
        <taxon>Bacteria</taxon>
        <taxon>Bacillati</taxon>
        <taxon>Bacillota</taxon>
        <taxon>Bacilli</taxon>
        <taxon>Lactobacillales</taxon>
        <taxon>Lactobacillaceae</taxon>
        <taxon>Levilactobacillus</taxon>
    </lineage>
</organism>
<feature type="domain" description="ABC transporter" evidence="17">
    <location>
        <begin position="33"/>
        <end position="475"/>
    </location>
</feature>
<dbReference type="CDD" id="cd03270">
    <property type="entry name" value="ABC_UvrA_I"/>
    <property type="match status" value="1"/>
</dbReference>
<keyword evidence="13" id="KW-0234">DNA repair</keyword>